<dbReference type="InterPro" id="IPR036116">
    <property type="entry name" value="FN3_sf"/>
</dbReference>
<feature type="domain" description="Ig-like" evidence="6">
    <location>
        <begin position="1227"/>
        <end position="1311"/>
    </location>
</feature>
<dbReference type="GO" id="GO:0003007">
    <property type="term" value="P:heart morphogenesis"/>
    <property type="evidence" value="ECO:0007669"/>
    <property type="project" value="UniProtKB-ARBA"/>
</dbReference>
<feature type="domain" description="Fibronectin type-III" evidence="7">
    <location>
        <begin position="777"/>
        <end position="871"/>
    </location>
</feature>
<organism evidence="8 9">
    <name type="scientific">Electrophorus voltai</name>
    <dbReference type="NCBI Taxonomy" id="2609070"/>
    <lineage>
        <taxon>Eukaryota</taxon>
        <taxon>Metazoa</taxon>
        <taxon>Chordata</taxon>
        <taxon>Craniata</taxon>
        <taxon>Vertebrata</taxon>
        <taxon>Euteleostomi</taxon>
        <taxon>Actinopterygii</taxon>
        <taxon>Neopterygii</taxon>
        <taxon>Teleostei</taxon>
        <taxon>Ostariophysi</taxon>
        <taxon>Gymnotiformes</taxon>
        <taxon>Gymnotoidei</taxon>
        <taxon>Gymnotidae</taxon>
        <taxon>Electrophorus</taxon>
    </lineage>
</organism>
<dbReference type="GO" id="GO:0005737">
    <property type="term" value="C:cytoplasm"/>
    <property type="evidence" value="ECO:0007669"/>
    <property type="project" value="UniProtKB-SubCell"/>
</dbReference>
<dbReference type="InterPro" id="IPR036179">
    <property type="entry name" value="Ig-like_dom_sf"/>
</dbReference>
<dbReference type="SMART" id="SM00060">
    <property type="entry name" value="FN3"/>
    <property type="match status" value="5"/>
</dbReference>
<feature type="domain" description="Ig-like" evidence="6">
    <location>
        <begin position="277"/>
        <end position="357"/>
    </location>
</feature>
<dbReference type="Pfam" id="PF00041">
    <property type="entry name" value="fn3"/>
    <property type="match status" value="5"/>
</dbReference>
<keyword evidence="9" id="KW-1185">Reference proteome</keyword>
<sequence>MATKIVTFHCLEAQEEQLSHSMELSSQLRKKKFTSSDEEASLCKFYPIIPGDIMSVKEILTEPKFPRHRTWTACGFLWRESERLTSNQHFHRPRVVCREVLRETLADDELRQRDQWTLFGNEAEKVEVEVIRNQHEVRRRVDRLALRREAQRKASMHLRFLEDLSMKAPDFPIPLCPHTMWEGMTVQLTCTSQGSPAPCITWYKDNVPLRETPQPWNYKLQQKYGLNTLEIRRCSPADAGEYKVVARSCLGEASTFATLAVNCEGLTCVSWPLNSCPVLDQEASFASTFPPTFVKEGENLVLVCGFSSPLLPFQQDVTWFRDGVPLRPAGHVDLQTDLRTTTLSLKGMLKEHEGLYSVHLRTWDGTVEHSAFVYVKDGPAAVSGAAGSPLQVGCSDVNRDYVFLSWKPPSADGAGPVQGYFIERCEVGTRKWIRCNELIQPLCHYPVMGLNENTMYQFRVCAVNQAGVGRPSKPTNPILTSDPMEPSRTMVVKVERGKEIVITKDQLESQIRVPFPPTDVRVCELSDTYAVMCWTEPDPRGKEPLSYFVERSEAGKESWHLASFEKRISSTRFAAFDLQKGKTYRFRVRSVNKYGVSEPSEASQPVSLQEALGIPAAAHSVQAIRDTANSVLLQWKEPKNPEGILGYYLYCCELGTSEWRTINNKPVTCTRFTVHGLRTGKEYVFRVKSVGRAGNSRYSEESEPLRVRAAKPTPPPPGLRLKLLIVQARASAAQRAVPLLSAMAGGAAAWWRPLTFLQCTDSRSESQHEQASMVPTAPSAISLLRCTGIEMVIAWRAPASNGGDPVRGYYLDQREKSQSTWSEVNVRPVKDRVYTVSGLREGHYYQFRAFAENLIGVGRPSVPSEAFLCEQWTMPVPGSPYDLELREVRQESLVLLWAEPLYQGQSAVTGYVVEISPREESEDWTAVTKKPITDTQLKVSGLQGGQIYRLRVSAVNSAGVGRPSLPTEPIKAQTSPGSRDIEIGVDDDGFVFMSFEGPETADKGEVKWNKNYREPIEAGRVRLESKQNKSILTFTAASEEDLGLYTAEMTESPGISSSFNFTAAAGPTGPDFDAAVVSRLADLERLMELSWQVRHPLISLRSEGWQVEVLEQGAVRLWLQTEPLSKGAELRMILNDREISSTPVPISSSPLTKSPEGARKIGFDRENGLVDILFNQLSKEDEGSYTAQLKDGRAKNQFTLVLVDEKFKQAVAKAEAKRRDWKRRAGPHFEEFLSWTVTNDCEMILKCKVTNVNKDTKLKWFKDGVEITQATYEESGVGKYTVAQVTRKEAGVYRAVVSDSRGEDESMLELVDKEFDKLTQQLSKQCALSAGPVRIQCTAAGFKLYCSLKDYLSYVKTSWYFKEKKIDQEERTKPGSSMQKVWIEIFSPTEYDKGKYTLQMLDGQETHTRSLDLSGQAFADALLEYQRLKQVEIAEKNRARVTKGLPDVVAIREDKVFSAIEKSFHRLCMSVTVLITLLSPPLHAVPQSLCLTCFADGDPAPEMSWLKNDREIPSAGRYHIALDNKCSTLTIHTVNMEDSGNYSMFVRNKHGTETVSVTVSVYKHGEKPRADAIE</sequence>
<dbReference type="PROSITE" id="PS50853">
    <property type="entry name" value="FN3"/>
    <property type="match status" value="5"/>
</dbReference>
<feature type="domain" description="Fibronectin type-III" evidence="7">
    <location>
        <begin position="617"/>
        <end position="716"/>
    </location>
</feature>
<dbReference type="FunFam" id="2.60.40.10:FF:000107">
    <property type="entry name" value="Myosin, light chain kinase a"/>
    <property type="match status" value="1"/>
</dbReference>
<dbReference type="InterPro" id="IPR013098">
    <property type="entry name" value="Ig_I-set"/>
</dbReference>
<dbReference type="PANTHER" id="PTHR13817:SF89">
    <property type="entry name" value="MYOMESIN-3"/>
    <property type="match status" value="1"/>
</dbReference>
<dbReference type="PANTHER" id="PTHR13817">
    <property type="entry name" value="TITIN"/>
    <property type="match status" value="1"/>
</dbReference>
<evidence type="ECO:0000256" key="3">
    <source>
        <dbReference type="ARBA" id="ARBA00022490"/>
    </source>
</evidence>
<dbReference type="SUPFAM" id="SSF49265">
    <property type="entry name" value="Fibronectin type III"/>
    <property type="match status" value="3"/>
</dbReference>
<dbReference type="Pfam" id="PF07679">
    <property type="entry name" value="I-set"/>
    <property type="match status" value="2"/>
</dbReference>
<dbReference type="InterPro" id="IPR007110">
    <property type="entry name" value="Ig-like_dom"/>
</dbReference>
<dbReference type="PROSITE" id="PS50835">
    <property type="entry name" value="IG_LIKE"/>
    <property type="match status" value="4"/>
</dbReference>
<feature type="domain" description="Ig-like" evidence="6">
    <location>
        <begin position="1491"/>
        <end position="1560"/>
    </location>
</feature>
<evidence type="ECO:0000256" key="4">
    <source>
        <dbReference type="ARBA" id="ARBA00022737"/>
    </source>
</evidence>
<evidence type="ECO:0000256" key="2">
    <source>
        <dbReference type="ARBA" id="ARBA00022433"/>
    </source>
</evidence>
<reference evidence="8" key="1">
    <citation type="submission" date="2023-03" db="EMBL/GenBank/DDBJ databases">
        <title>Electrophorus voltai genome.</title>
        <authorList>
            <person name="Bian C."/>
        </authorList>
    </citation>
    <scope>NUCLEOTIDE SEQUENCE</scope>
    <source>
        <strain evidence="8">CB-2022</strain>
        <tissue evidence="8">Muscle</tissue>
    </source>
</reference>
<feature type="domain" description="Fibronectin type-III" evidence="7">
    <location>
        <begin position="388"/>
        <end position="483"/>
    </location>
</feature>
<dbReference type="FunFam" id="2.60.40.10:FF:002172">
    <property type="entry name" value="Myomesin 1a (skelemin)"/>
    <property type="match status" value="1"/>
</dbReference>
<evidence type="ECO:0000259" key="6">
    <source>
        <dbReference type="PROSITE" id="PS50835"/>
    </source>
</evidence>
<comment type="subcellular location">
    <subcellularLocation>
        <location evidence="1">Cytoplasm</location>
    </subcellularLocation>
</comment>
<keyword evidence="2" id="KW-0514">Muscle protein</keyword>
<dbReference type="FunFam" id="2.60.40.10:FF:000233">
    <property type="entry name" value="Myomesin 1"/>
    <property type="match status" value="1"/>
</dbReference>
<dbReference type="InterPro" id="IPR003598">
    <property type="entry name" value="Ig_sub2"/>
</dbReference>
<feature type="domain" description="Ig-like" evidence="6">
    <location>
        <begin position="169"/>
        <end position="262"/>
    </location>
</feature>
<comment type="caution">
    <text evidence="8">The sequence shown here is derived from an EMBL/GenBank/DDBJ whole genome shotgun (WGS) entry which is preliminary data.</text>
</comment>
<proteinExistence type="predicted"/>
<dbReference type="InterPro" id="IPR003961">
    <property type="entry name" value="FN3_dom"/>
</dbReference>
<evidence type="ECO:0000256" key="1">
    <source>
        <dbReference type="ARBA" id="ARBA00004496"/>
    </source>
</evidence>
<evidence type="ECO:0008006" key="10">
    <source>
        <dbReference type="Google" id="ProtNLM"/>
    </source>
</evidence>
<dbReference type="CDD" id="cd00063">
    <property type="entry name" value="FN3"/>
    <property type="match status" value="5"/>
</dbReference>
<dbReference type="PRINTS" id="PR00014">
    <property type="entry name" value="FNTYPEIII"/>
</dbReference>
<dbReference type="SMART" id="SM00408">
    <property type="entry name" value="IGc2"/>
    <property type="match status" value="3"/>
</dbReference>
<dbReference type="EMBL" id="JAROKS010000001">
    <property type="protein sequence ID" value="KAK1806390.1"/>
    <property type="molecule type" value="Genomic_DNA"/>
</dbReference>
<dbReference type="Gene3D" id="2.60.40.10">
    <property type="entry name" value="Immunoglobulins"/>
    <property type="match status" value="12"/>
</dbReference>
<accession>A0AAD9A019</accession>
<dbReference type="InterPro" id="IPR003599">
    <property type="entry name" value="Ig_sub"/>
</dbReference>
<dbReference type="GO" id="GO:0032982">
    <property type="term" value="C:myosin filament"/>
    <property type="evidence" value="ECO:0007669"/>
    <property type="project" value="UniProtKB-KW"/>
</dbReference>
<dbReference type="InterPro" id="IPR050964">
    <property type="entry name" value="Striated_Muscle_Regulatory"/>
</dbReference>
<dbReference type="FunFam" id="2.60.40.10:FF:000029">
    <property type="entry name" value="Myomesin 1"/>
    <property type="match status" value="2"/>
</dbReference>
<keyword evidence="5" id="KW-0393">Immunoglobulin domain</keyword>
<dbReference type="Proteomes" id="UP001239994">
    <property type="component" value="Unassembled WGS sequence"/>
</dbReference>
<feature type="domain" description="Fibronectin type-III" evidence="7">
    <location>
        <begin position="879"/>
        <end position="977"/>
    </location>
</feature>
<dbReference type="FunFam" id="2.60.40.10:FF:000069">
    <property type="entry name" value="Alpha-protein kinase 3"/>
    <property type="match status" value="1"/>
</dbReference>
<name>A0AAD9A019_9TELE</name>
<dbReference type="FunFam" id="2.60.40.10:FF:000192">
    <property type="entry name" value="Myomesin 1"/>
    <property type="match status" value="1"/>
</dbReference>
<dbReference type="FunFam" id="2.60.40.10:FF:000197">
    <property type="entry name" value="Myomesin 1"/>
    <property type="match status" value="1"/>
</dbReference>
<keyword evidence="2" id="KW-0787">Thick filament</keyword>
<gene>
    <name evidence="8" type="ORF">P4O66_004908</name>
</gene>
<dbReference type="CDD" id="cd00096">
    <property type="entry name" value="Ig"/>
    <property type="match status" value="1"/>
</dbReference>
<feature type="non-terminal residue" evidence="8">
    <location>
        <position position="1574"/>
    </location>
</feature>
<dbReference type="GO" id="GO:0055013">
    <property type="term" value="P:cardiac muscle cell development"/>
    <property type="evidence" value="ECO:0007669"/>
    <property type="project" value="UniProtKB-ARBA"/>
</dbReference>
<evidence type="ECO:0000256" key="5">
    <source>
        <dbReference type="ARBA" id="ARBA00023319"/>
    </source>
</evidence>
<evidence type="ECO:0000259" key="7">
    <source>
        <dbReference type="PROSITE" id="PS50853"/>
    </source>
</evidence>
<dbReference type="SUPFAM" id="SSF48726">
    <property type="entry name" value="Immunoglobulin"/>
    <property type="match status" value="5"/>
</dbReference>
<dbReference type="SMART" id="SM00409">
    <property type="entry name" value="IG"/>
    <property type="match status" value="6"/>
</dbReference>
<evidence type="ECO:0000313" key="8">
    <source>
        <dbReference type="EMBL" id="KAK1806390.1"/>
    </source>
</evidence>
<protein>
    <recommendedName>
        <fullName evidence="10">Myomesin 3</fullName>
    </recommendedName>
</protein>
<evidence type="ECO:0000313" key="9">
    <source>
        <dbReference type="Proteomes" id="UP001239994"/>
    </source>
</evidence>
<keyword evidence="4" id="KW-0677">Repeat</keyword>
<feature type="domain" description="Fibronectin type-III" evidence="7">
    <location>
        <begin position="516"/>
        <end position="611"/>
    </location>
</feature>
<dbReference type="InterPro" id="IPR013783">
    <property type="entry name" value="Ig-like_fold"/>
</dbReference>
<keyword evidence="3" id="KW-0963">Cytoplasm</keyword>